<protein>
    <submittedName>
        <fullName evidence="6">Glyco_hydro_1</fullName>
    </submittedName>
</protein>
<dbReference type="GO" id="GO:0005829">
    <property type="term" value="C:cytosol"/>
    <property type="evidence" value="ECO:0007669"/>
    <property type="project" value="TreeGrafter"/>
</dbReference>
<dbReference type="SUPFAM" id="SSF51445">
    <property type="entry name" value="(Trans)glycosidases"/>
    <property type="match status" value="1"/>
</dbReference>
<organism evidence="6">
    <name type="scientific">uncultured Rhodococcus sp</name>
    <dbReference type="NCBI Taxonomy" id="194249"/>
    <lineage>
        <taxon>Bacteria</taxon>
        <taxon>Bacillati</taxon>
        <taxon>Actinomycetota</taxon>
        <taxon>Actinomycetes</taxon>
        <taxon>Mycobacteriales</taxon>
        <taxon>Nocardiaceae</taxon>
        <taxon>Rhodococcus</taxon>
        <taxon>environmental samples</taxon>
    </lineage>
</organism>
<feature type="region of interest" description="Disordered" evidence="5">
    <location>
        <begin position="68"/>
        <end position="90"/>
    </location>
</feature>
<dbReference type="Gene3D" id="3.20.20.80">
    <property type="entry name" value="Glycosidases"/>
    <property type="match status" value="1"/>
</dbReference>
<evidence type="ECO:0000313" key="6">
    <source>
        <dbReference type="EMBL" id="AIA86699.1"/>
    </source>
</evidence>
<proteinExistence type="inferred from homology"/>
<name>A0A060BUS5_9NOCA</name>
<reference evidence="6" key="1">
    <citation type="journal article" date="2013" name="Environ. Microbiol.">
        <title>Seasonally variable intestinal metagenomes of the red palm weevil (Rhynchophorus ferrugineus).</title>
        <authorList>
            <person name="Jia S."/>
            <person name="Zhang X."/>
            <person name="Zhang G."/>
            <person name="Yin A."/>
            <person name="Zhang S."/>
            <person name="Li F."/>
            <person name="Wang L."/>
            <person name="Zhao D."/>
            <person name="Yun Q."/>
            <person name="Tala"/>
            <person name="Wang J."/>
            <person name="Sun G."/>
            <person name="Baabdullah M."/>
            <person name="Yu X."/>
            <person name="Hu S."/>
            <person name="Al-Mssallem I.S."/>
            <person name="Yu J."/>
        </authorList>
    </citation>
    <scope>NUCLEOTIDE SEQUENCE</scope>
</reference>
<keyword evidence="3" id="KW-0326">Glycosidase</keyword>
<dbReference type="GO" id="GO:0008422">
    <property type="term" value="F:beta-glucosidase activity"/>
    <property type="evidence" value="ECO:0007669"/>
    <property type="project" value="TreeGrafter"/>
</dbReference>
<dbReference type="GO" id="GO:0016052">
    <property type="term" value="P:carbohydrate catabolic process"/>
    <property type="evidence" value="ECO:0007669"/>
    <property type="project" value="TreeGrafter"/>
</dbReference>
<evidence type="ECO:0000256" key="5">
    <source>
        <dbReference type="SAM" id="MobiDB-lite"/>
    </source>
</evidence>
<feature type="non-terminal residue" evidence="6">
    <location>
        <position position="90"/>
    </location>
</feature>
<sequence>MLRALRAAMDDGVDVRGFFAWSLLDNFEWARGYEPTFGLVAVDLVTFERTPKPSAAWYAQVVRSSASRARHRRHARGCRGALTRGAAPRV</sequence>
<dbReference type="PANTHER" id="PTHR10353">
    <property type="entry name" value="GLYCOSYL HYDROLASE"/>
    <property type="match status" value="1"/>
</dbReference>
<dbReference type="PRINTS" id="PR00131">
    <property type="entry name" value="GLHYDRLASE1"/>
</dbReference>
<dbReference type="Pfam" id="PF00232">
    <property type="entry name" value="Glyco_hydro_1"/>
    <property type="match status" value="1"/>
</dbReference>
<dbReference type="PANTHER" id="PTHR10353:SF36">
    <property type="entry name" value="LP05116P"/>
    <property type="match status" value="1"/>
</dbReference>
<comment type="similarity">
    <text evidence="1 4">Belongs to the glycosyl hydrolase 1 family.</text>
</comment>
<dbReference type="AlphaFoldDB" id="A0A060BUS5"/>
<keyword evidence="2" id="KW-0378">Hydrolase</keyword>
<accession>A0A060BUS5</accession>
<dbReference type="InterPro" id="IPR001360">
    <property type="entry name" value="Glyco_hydro_1"/>
</dbReference>
<dbReference type="EMBL" id="KF119432">
    <property type="protein sequence ID" value="AIA86699.1"/>
    <property type="molecule type" value="Genomic_DNA"/>
</dbReference>
<feature type="compositionally biased region" description="Basic residues" evidence="5">
    <location>
        <begin position="68"/>
        <end position="77"/>
    </location>
</feature>
<evidence type="ECO:0000256" key="4">
    <source>
        <dbReference type="RuleBase" id="RU003690"/>
    </source>
</evidence>
<evidence type="ECO:0000256" key="2">
    <source>
        <dbReference type="ARBA" id="ARBA00022801"/>
    </source>
</evidence>
<evidence type="ECO:0000256" key="3">
    <source>
        <dbReference type="ARBA" id="ARBA00023295"/>
    </source>
</evidence>
<evidence type="ECO:0000256" key="1">
    <source>
        <dbReference type="ARBA" id="ARBA00010838"/>
    </source>
</evidence>
<dbReference type="InterPro" id="IPR017853">
    <property type="entry name" value="GH"/>
</dbReference>